<feature type="domain" description="Gp5/Type VI secretion system Vgr protein OB-fold" evidence="5">
    <location>
        <begin position="413"/>
        <end position="480"/>
    </location>
</feature>
<protein>
    <submittedName>
        <fullName evidence="7">Phage-related baseplate assembly protein</fullName>
    </submittedName>
</protein>
<name>A0A518GW13_9BACT</name>
<comment type="subcellular location">
    <subcellularLocation>
        <location evidence="1">Secreted</location>
    </subcellularLocation>
</comment>
<feature type="region of interest" description="Disordered" evidence="4">
    <location>
        <begin position="490"/>
        <end position="510"/>
    </location>
</feature>
<dbReference type="InterPro" id="IPR006533">
    <property type="entry name" value="T6SS_Vgr_RhsGE"/>
</dbReference>
<evidence type="ECO:0000259" key="5">
    <source>
        <dbReference type="Pfam" id="PF04717"/>
    </source>
</evidence>
<dbReference type="Gene3D" id="4.10.220.110">
    <property type="match status" value="1"/>
</dbReference>
<dbReference type="OrthoDB" id="9762420at2"/>
<evidence type="ECO:0000313" key="8">
    <source>
        <dbReference type="Proteomes" id="UP000317835"/>
    </source>
</evidence>
<feature type="compositionally biased region" description="Polar residues" evidence="4">
    <location>
        <begin position="492"/>
        <end position="510"/>
    </location>
</feature>
<proteinExistence type="inferred from homology"/>
<evidence type="ECO:0000259" key="6">
    <source>
        <dbReference type="Pfam" id="PF22178"/>
    </source>
</evidence>
<evidence type="ECO:0000256" key="2">
    <source>
        <dbReference type="ARBA" id="ARBA00005558"/>
    </source>
</evidence>
<accession>A0A518GW13</accession>
<dbReference type="SUPFAM" id="SSF69279">
    <property type="entry name" value="Phage tail proteins"/>
    <property type="match status" value="2"/>
</dbReference>
<dbReference type="NCBIfam" id="TIGR03361">
    <property type="entry name" value="VI_Rhs_Vgr"/>
    <property type="match status" value="1"/>
</dbReference>
<dbReference type="PANTHER" id="PTHR32305:SF15">
    <property type="entry name" value="PROTEIN RHSA-RELATED"/>
    <property type="match status" value="1"/>
</dbReference>
<dbReference type="Pfam" id="PF05954">
    <property type="entry name" value="Phage_GPD"/>
    <property type="match status" value="1"/>
</dbReference>
<dbReference type="NCBIfam" id="TIGR01646">
    <property type="entry name" value="vgr_GE"/>
    <property type="match status" value="1"/>
</dbReference>
<gene>
    <name evidence="7" type="ORF">ElP_06220</name>
</gene>
<dbReference type="RefSeq" id="WP_145267130.1">
    <property type="nucleotide sequence ID" value="NZ_CP036426.1"/>
</dbReference>
<evidence type="ECO:0000256" key="1">
    <source>
        <dbReference type="ARBA" id="ARBA00004613"/>
    </source>
</evidence>
<keyword evidence="3" id="KW-0964">Secreted</keyword>
<dbReference type="InterPro" id="IPR017847">
    <property type="entry name" value="T6SS_RhsGE_Vgr_subset"/>
</dbReference>
<dbReference type="Gene3D" id="2.30.110.50">
    <property type="match status" value="1"/>
</dbReference>
<evidence type="ECO:0000313" key="7">
    <source>
        <dbReference type="EMBL" id="QDV32782.1"/>
    </source>
</evidence>
<dbReference type="AlphaFoldDB" id="A0A518GW13"/>
<dbReference type="EMBL" id="CP036426">
    <property type="protein sequence ID" value="QDV32782.1"/>
    <property type="molecule type" value="Genomic_DNA"/>
</dbReference>
<dbReference type="GO" id="GO:0005576">
    <property type="term" value="C:extracellular region"/>
    <property type="evidence" value="ECO:0007669"/>
    <property type="project" value="UniProtKB-SubCell"/>
</dbReference>
<dbReference type="Pfam" id="PF22178">
    <property type="entry name" value="Gp5_trimer_C"/>
    <property type="match status" value="1"/>
</dbReference>
<feature type="domain" description="Gp5/Type VI secretion system Vgr C-terminal trimerisation" evidence="6">
    <location>
        <begin position="497"/>
        <end position="594"/>
    </location>
</feature>
<dbReference type="SUPFAM" id="SSF69349">
    <property type="entry name" value="Phage fibre proteins"/>
    <property type="match status" value="1"/>
</dbReference>
<organism evidence="7 8">
    <name type="scientific">Tautonia plasticadhaerens</name>
    <dbReference type="NCBI Taxonomy" id="2527974"/>
    <lineage>
        <taxon>Bacteria</taxon>
        <taxon>Pseudomonadati</taxon>
        <taxon>Planctomycetota</taxon>
        <taxon>Planctomycetia</taxon>
        <taxon>Isosphaerales</taxon>
        <taxon>Isosphaeraceae</taxon>
        <taxon>Tautonia</taxon>
    </lineage>
</organism>
<dbReference type="SUPFAM" id="SSF69255">
    <property type="entry name" value="gp5 N-terminal domain-like"/>
    <property type="match status" value="1"/>
</dbReference>
<dbReference type="InterPro" id="IPR037026">
    <property type="entry name" value="Vgr_OB-fold_dom_sf"/>
</dbReference>
<dbReference type="InterPro" id="IPR050708">
    <property type="entry name" value="T6SS_VgrG/RHS"/>
</dbReference>
<sequence length="719" mass="79209">MATNTQTNRFLSVTTPLGEDALLLLGIEGVEGLSQLFSFQLELEAENGTTVPFDRLLGQKVTASLALKDGRRSISGICSRIGQGARSGYFTSFRMEVVPELWLLTRVARSRIFQQKSVPDILREVFAGLSTSIRLQGTFHPRDYCVQYRETDFNFVSRLMEEEGISYFFEHSEGSHTLVLINTPQGHPDLPGGSTVEFEVAEGGERNLDGIYGWEKVQEFRSGKYTLWDHCFELPGKHLDAEKLVMDSVQAGTITHKMKLGNNEKLEIYDFPGEYAQRFDGVDPGGGDRASDVQKIFEDNARTVAIRMQEEAAAGLVIQGSGHCRAMCAGYRFTLKDHFDADGPYVITSVRHSARLGGDYRSESGGEMDYRNSFSCIPAALPFRPRRLTPKPIVQGTQTATVVGPAGEEIFTDKYGRVKAQFHWDREGTRDSSSSCWIRVGSIWAGKNWGGIHIPRIGQEVIVAFEEGDPDCPIIVGSVYNADQMPPYTLPDNKTQSGIKSRSTLQGSPDNFNEIRFEDKKGEEQVYVHAEKDFDRVVENNDTHKIGFEKKDKGDQTVEIFNNQDLTVGAGKTQADDGSQSTTVFNNQVIKVGDPAASGSSQTTTVHKDRTATIETGNETLQVKMGNRDVTIDMGNDALTIKLGNQTTKLNLGKSSTEAMQSIELKVGQSSIKVDQMGVTIKGMMVKVEGTIMTEVKGLMTQVNGTAMLTAKGGITMIN</sequence>
<reference evidence="7 8" key="1">
    <citation type="submission" date="2019-02" db="EMBL/GenBank/DDBJ databases">
        <title>Deep-cultivation of Planctomycetes and their phenomic and genomic characterization uncovers novel biology.</title>
        <authorList>
            <person name="Wiegand S."/>
            <person name="Jogler M."/>
            <person name="Boedeker C."/>
            <person name="Pinto D."/>
            <person name="Vollmers J."/>
            <person name="Rivas-Marin E."/>
            <person name="Kohn T."/>
            <person name="Peeters S.H."/>
            <person name="Heuer A."/>
            <person name="Rast P."/>
            <person name="Oberbeckmann S."/>
            <person name="Bunk B."/>
            <person name="Jeske O."/>
            <person name="Meyerdierks A."/>
            <person name="Storesund J.E."/>
            <person name="Kallscheuer N."/>
            <person name="Luecker S."/>
            <person name="Lage O.M."/>
            <person name="Pohl T."/>
            <person name="Merkel B.J."/>
            <person name="Hornburger P."/>
            <person name="Mueller R.-W."/>
            <person name="Bruemmer F."/>
            <person name="Labrenz M."/>
            <person name="Spormann A.M."/>
            <person name="Op den Camp H."/>
            <person name="Overmann J."/>
            <person name="Amann R."/>
            <person name="Jetten M.S.M."/>
            <person name="Mascher T."/>
            <person name="Medema M.H."/>
            <person name="Devos D.P."/>
            <person name="Kaster A.-K."/>
            <person name="Ovreas L."/>
            <person name="Rohde M."/>
            <person name="Galperin M.Y."/>
            <person name="Jogler C."/>
        </authorList>
    </citation>
    <scope>NUCLEOTIDE SEQUENCE [LARGE SCALE GENOMIC DNA]</scope>
    <source>
        <strain evidence="7 8">ElP</strain>
    </source>
</reference>
<dbReference type="Gene3D" id="3.55.50.10">
    <property type="entry name" value="Baseplate protein-like domains"/>
    <property type="match status" value="1"/>
</dbReference>
<dbReference type="Proteomes" id="UP000317835">
    <property type="component" value="Chromosome"/>
</dbReference>
<dbReference type="PANTHER" id="PTHR32305">
    <property type="match status" value="1"/>
</dbReference>
<dbReference type="InterPro" id="IPR006531">
    <property type="entry name" value="Gp5/Vgr_OB"/>
</dbReference>
<dbReference type="KEGG" id="tpla:ElP_06220"/>
<comment type="similarity">
    <text evidence="2">Belongs to the VgrG protein family.</text>
</comment>
<keyword evidence="8" id="KW-1185">Reference proteome</keyword>
<dbReference type="Pfam" id="PF04717">
    <property type="entry name" value="Phage_base_V"/>
    <property type="match status" value="1"/>
</dbReference>
<dbReference type="Gene3D" id="2.40.50.230">
    <property type="entry name" value="Gp5 N-terminal domain"/>
    <property type="match status" value="1"/>
</dbReference>
<dbReference type="InterPro" id="IPR054030">
    <property type="entry name" value="Gp5_Vgr_C"/>
</dbReference>
<evidence type="ECO:0000256" key="3">
    <source>
        <dbReference type="ARBA" id="ARBA00022525"/>
    </source>
</evidence>
<evidence type="ECO:0000256" key="4">
    <source>
        <dbReference type="SAM" id="MobiDB-lite"/>
    </source>
</evidence>